<organism evidence="1 2">
    <name type="scientific">Streptomyces canus</name>
    <dbReference type="NCBI Taxonomy" id="58343"/>
    <lineage>
        <taxon>Bacteria</taxon>
        <taxon>Bacillati</taxon>
        <taxon>Actinomycetota</taxon>
        <taxon>Actinomycetes</taxon>
        <taxon>Kitasatosporales</taxon>
        <taxon>Streptomycetaceae</taxon>
        <taxon>Streptomyces</taxon>
        <taxon>Streptomyces aurantiacus group</taxon>
    </lineage>
</organism>
<accession>A0A101RN05</accession>
<protein>
    <submittedName>
        <fullName evidence="1">Uncharacterized protein</fullName>
    </submittedName>
</protein>
<comment type="caution">
    <text evidence="1">The sequence shown here is derived from an EMBL/GenBank/DDBJ whole genome shotgun (WGS) entry which is preliminary data.</text>
</comment>
<dbReference type="Proteomes" id="UP000053669">
    <property type="component" value="Unassembled WGS sequence"/>
</dbReference>
<dbReference type="AlphaFoldDB" id="A0A101RN05"/>
<reference evidence="1 2" key="1">
    <citation type="submission" date="2015-10" db="EMBL/GenBank/DDBJ databases">
        <title>Draft genome sequence of Streptomyces canus DSM 40017, type strain for the species Streptomyces canus.</title>
        <authorList>
            <person name="Ruckert C."/>
            <person name="Winkler A."/>
            <person name="Kalinowski J."/>
            <person name="Kampfer P."/>
            <person name="Glaeser S."/>
        </authorList>
    </citation>
    <scope>NUCLEOTIDE SEQUENCE [LARGE SCALE GENOMIC DNA]</scope>
    <source>
        <strain evidence="1 2">DSM 40017</strain>
    </source>
</reference>
<evidence type="ECO:0000313" key="1">
    <source>
        <dbReference type="EMBL" id="KUN58655.1"/>
    </source>
</evidence>
<dbReference type="EMBL" id="LMWU01000056">
    <property type="protein sequence ID" value="KUN58655.1"/>
    <property type="molecule type" value="Genomic_DNA"/>
</dbReference>
<sequence length="59" mass="6268">MEVEGVLPGVGDQDRGRALADVALVVVGLLDDQASAWRFVREAPQPEPSVVAWPWGAAL</sequence>
<evidence type="ECO:0000313" key="2">
    <source>
        <dbReference type="Proteomes" id="UP000053669"/>
    </source>
</evidence>
<proteinExistence type="predicted"/>
<name>A0A101RN05_9ACTN</name>
<gene>
    <name evidence="1" type="ORF">AQJ46_43070</name>
</gene>